<keyword evidence="1" id="KW-0812">Transmembrane</keyword>
<organism evidence="3 4">
    <name type="scientific">Giardia intestinalis</name>
    <name type="common">Giardia lamblia</name>
    <dbReference type="NCBI Taxonomy" id="5741"/>
    <lineage>
        <taxon>Eukaryota</taxon>
        <taxon>Metamonada</taxon>
        <taxon>Diplomonadida</taxon>
        <taxon>Hexamitidae</taxon>
        <taxon>Giardiinae</taxon>
        <taxon>Giardia</taxon>
    </lineage>
</organism>
<reference evidence="3 4" key="2">
    <citation type="journal article" date="2013" name="Genome Biol. Evol.">
        <title>Genome sequencing of Giardia lamblia genotypes A2 and B isolates (DH and GS) and comparative analysis with the genomes of genotypes A1 and E (WB and Pig).</title>
        <authorList>
            <person name="Adam R.D."/>
            <person name="Dahlstrom E.W."/>
            <person name="Martens C.A."/>
            <person name="Bruno D.P."/>
            <person name="Barbian K.D."/>
            <person name="Ricklefs S.M."/>
            <person name="Hernandez M.M."/>
            <person name="Narla N.P."/>
            <person name="Patel R.B."/>
            <person name="Porcella S.F."/>
            <person name="Nash T.E."/>
        </authorList>
    </citation>
    <scope>NUCLEOTIDE SEQUENCE [LARGE SCALE GENOMIC DNA]</scope>
    <source>
        <strain evidence="3 4">DH</strain>
    </source>
</reference>
<dbReference type="Proteomes" id="UP000018320">
    <property type="component" value="Unassembled WGS sequence"/>
</dbReference>
<evidence type="ECO:0000313" key="4">
    <source>
        <dbReference type="Proteomes" id="UP000018320"/>
    </source>
</evidence>
<proteinExistence type="predicted"/>
<dbReference type="InterPro" id="IPR042855">
    <property type="entry name" value="V_SNARE_CC"/>
</dbReference>
<keyword evidence="1" id="KW-0472">Membrane</keyword>
<reference evidence="4" key="1">
    <citation type="submission" date="2012-02" db="EMBL/GenBank/DDBJ databases">
        <title>Genome sequencing of Giardia lamblia Genotypes A2 and B isolates (DH and GS) and comparative analysis with the genomes of Genotypes A1 and E (WB and Pig).</title>
        <authorList>
            <person name="Adam R."/>
            <person name="Dahlstrom E."/>
            <person name="Martens C."/>
            <person name="Bruno D."/>
            <person name="Barbian K."/>
            <person name="Porcella S.F."/>
            <person name="Nash T."/>
        </authorList>
    </citation>
    <scope>NUCLEOTIDE SEQUENCE</scope>
    <source>
        <strain evidence="4">DH</strain>
    </source>
</reference>
<dbReference type="PANTHER" id="PTHR45701">
    <property type="entry name" value="SYNAPTOBREVIN FAMILY MEMBER"/>
    <property type="match status" value="1"/>
</dbReference>
<dbReference type="GO" id="GO:0016020">
    <property type="term" value="C:membrane"/>
    <property type="evidence" value="ECO:0007669"/>
    <property type="project" value="InterPro"/>
</dbReference>
<keyword evidence="1" id="KW-1133">Transmembrane helix</keyword>
<feature type="non-terminal residue" evidence="3">
    <location>
        <position position="1"/>
    </location>
</feature>
<sequence>VAKPKREIMSAGNIYALYAYRQRDYRLLGSAIYVDAKRQEVSLSVSKLVDSFREKNTALTVANSRLCIKTKDGFSLHLLYREFAVVGVPLGIVFIAAARETHRTTLVNSFLNDITSDLDGNMTAIKLADSRDEPDTLSRALLSASQLPLKKYDQVAGDMLGQIQSDMASIRDNAARNIDKLRVNTDTLNTIEQNAGQLATSADAFKSEAKRVEKAAKCRKIKMYAIIAAIILVILLIIIVPIAIKFS</sequence>
<dbReference type="VEuPathDB" id="GiardiaDB:QR46_1715"/>
<dbReference type="VEuPathDB" id="GiardiaDB:GL50581_1006"/>
<dbReference type="VEuPathDB" id="GiardiaDB:DHA2_14469"/>
<evidence type="ECO:0000259" key="2">
    <source>
        <dbReference type="Pfam" id="PF00957"/>
    </source>
</evidence>
<dbReference type="SUPFAM" id="SSF58038">
    <property type="entry name" value="SNARE fusion complex"/>
    <property type="match status" value="1"/>
</dbReference>
<gene>
    <name evidence="3" type="ORF">DHA2_14469</name>
</gene>
<dbReference type="InterPro" id="IPR001388">
    <property type="entry name" value="Synaptobrevin-like"/>
</dbReference>
<dbReference type="AlphaFoldDB" id="V6TEW2"/>
<evidence type="ECO:0000313" key="3">
    <source>
        <dbReference type="EMBL" id="ESU36942.1"/>
    </source>
</evidence>
<comment type="caution">
    <text evidence="3">The sequence shown here is derived from an EMBL/GenBank/DDBJ whole genome shotgun (WGS) entry which is preliminary data.</text>
</comment>
<dbReference type="VEuPathDB" id="GiardiaDB:GL50803_0014469"/>
<dbReference type="Pfam" id="PF00957">
    <property type="entry name" value="Synaptobrevin"/>
    <property type="match status" value="1"/>
</dbReference>
<evidence type="ECO:0000256" key="1">
    <source>
        <dbReference type="SAM" id="Phobius"/>
    </source>
</evidence>
<dbReference type="GO" id="GO:0016192">
    <property type="term" value="P:vesicle-mediated transport"/>
    <property type="evidence" value="ECO:0007669"/>
    <property type="project" value="InterPro"/>
</dbReference>
<feature type="transmembrane region" description="Helical" evidence="1">
    <location>
        <begin position="223"/>
        <end position="244"/>
    </location>
</feature>
<dbReference type="EMBL" id="AHGT01000036">
    <property type="protein sequence ID" value="ESU36942.1"/>
    <property type="molecule type" value="Genomic_DNA"/>
</dbReference>
<dbReference type="InterPro" id="IPR016444">
    <property type="entry name" value="Synaptobrevin/VAMP"/>
</dbReference>
<name>V6TEW2_GIAIN</name>
<dbReference type="CDD" id="cd15843">
    <property type="entry name" value="R-SNARE"/>
    <property type="match status" value="1"/>
</dbReference>
<dbReference type="PRINTS" id="PR00219">
    <property type="entry name" value="SYNAPTOBREVN"/>
</dbReference>
<dbReference type="Gene3D" id="1.20.5.110">
    <property type="match status" value="1"/>
</dbReference>
<protein>
    <submittedName>
        <fullName evidence="3">Synaptobrevin-like protein</fullName>
    </submittedName>
</protein>
<feature type="domain" description="V-SNARE coiled-coil homology" evidence="2">
    <location>
        <begin position="161"/>
        <end position="239"/>
    </location>
</feature>
<accession>V6TEW2</accession>